<evidence type="ECO:0000313" key="3">
    <source>
        <dbReference type="Proteomes" id="UP000775547"/>
    </source>
</evidence>
<reference evidence="2" key="1">
    <citation type="submission" date="2020-07" db="EMBL/GenBank/DDBJ databases">
        <authorList>
            <person name="Nieuwenhuis M."/>
            <person name="Van De Peppel L.J.J."/>
        </authorList>
    </citation>
    <scope>NUCLEOTIDE SEQUENCE</scope>
    <source>
        <strain evidence="2">AP01</strain>
        <tissue evidence="2">Mycelium</tissue>
    </source>
</reference>
<feature type="region of interest" description="Disordered" evidence="1">
    <location>
        <begin position="304"/>
        <end position="339"/>
    </location>
</feature>
<feature type="compositionally biased region" description="Basic and acidic residues" evidence="1">
    <location>
        <begin position="329"/>
        <end position="339"/>
    </location>
</feature>
<gene>
    <name evidence="2" type="ORF">DXG03_001513</name>
</gene>
<sequence>MPSRPHPRKLFPSQLSVVTAAKAEYENARLKAGGDCLNDDSDIRVVNHCLLPPNDAAKSRLTARDSEYEPDEHHDKSKVKAFSASASDISETKLQYSKLLSPSTGSASEADQVGGFDVKAQERFDSEFATSLRPSLEPQEQPPPDDAGHFMAPSSDSHSSPGRRLAHEDTLCRRADVLADSGSDVVTPTQHATVTKSNPKGTAKATPEEKEEAYNAILDSELPPRLNLRKRLALALAEQSPDDLDSQLGPGYQFHGTLGLPNPMSNLLYRSGRPGLPLGPFIDSDDVDYDRDFSLESRAAKRRRYYTGDPSGTWQARHPNMSRGRYRRSRFDHEERTLI</sequence>
<name>A0A9P7K984_9AGAR</name>
<comment type="caution">
    <text evidence="2">The sequence shown here is derived from an EMBL/GenBank/DDBJ whole genome shotgun (WGS) entry which is preliminary data.</text>
</comment>
<feature type="region of interest" description="Disordered" evidence="1">
    <location>
        <begin position="54"/>
        <end position="86"/>
    </location>
</feature>
<feature type="compositionally biased region" description="Polar residues" evidence="1">
    <location>
        <begin position="184"/>
        <end position="200"/>
    </location>
</feature>
<feature type="region of interest" description="Disordered" evidence="1">
    <location>
        <begin position="129"/>
        <end position="166"/>
    </location>
</feature>
<organism evidence="2 3">
    <name type="scientific">Asterophora parasitica</name>
    <dbReference type="NCBI Taxonomy" id="117018"/>
    <lineage>
        <taxon>Eukaryota</taxon>
        <taxon>Fungi</taxon>
        <taxon>Dikarya</taxon>
        <taxon>Basidiomycota</taxon>
        <taxon>Agaricomycotina</taxon>
        <taxon>Agaricomycetes</taxon>
        <taxon>Agaricomycetidae</taxon>
        <taxon>Agaricales</taxon>
        <taxon>Tricholomatineae</taxon>
        <taxon>Lyophyllaceae</taxon>
        <taxon>Asterophora</taxon>
    </lineage>
</organism>
<feature type="region of interest" description="Disordered" evidence="1">
    <location>
        <begin position="183"/>
        <end position="208"/>
    </location>
</feature>
<dbReference type="Proteomes" id="UP000775547">
    <property type="component" value="Unassembled WGS sequence"/>
</dbReference>
<proteinExistence type="predicted"/>
<evidence type="ECO:0000256" key="1">
    <source>
        <dbReference type="SAM" id="MobiDB-lite"/>
    </source>
</evidence>
<dbReference type="EMBL" id="JABCKV010000131">
    <property type="protein sequence ID" value="KAG5643151.1"/>
    <property type="molecule type" value="Genomic_DNA"/>
</dbReference>
<feature type="compositionally biased region" description="Basic and acidic residues" evidence="1">
    <location>
        <begin position="62"/>
        <end position="75"/>
    </location>
</feature>
<evidence type="ECO:0000313" key="2">
    <source>
        <dbReference type="EMBL" id="KAG5643151.1"/>
    </source>
</evidence>
<accession>A0A9P7K984</accession>
<protein>
    <submittedName>
        <fullName evidence="2">Uncharacterized protein</fullName>
    </submittedName>
</protein>
<keyword evidence="3" id="KW-1185">Reference proteome</keyword>
<dbReference type="AlphaFoldDB" id="A0A9P7K984"/>
<reference evidence="2" key="2">
    <citation type="submission" date="2021-10" db="EMBL/GenBank/DDBJ databases">
        <title>Phylogenomics reveals ancestral predisposition of the termite-cultivated fungus Termitomyces towards a domesticated lifestyle.</title>
        <authorList>
            <person name="Auxier B."/>
            <person name="Grum-Grzhimaylo A."/>
            <person name="Cardenas M.E."/>
            <person name="Lodge J.D."/>
            <person name="Laessoe T."/>
            <person name="Pedersen O."/>
            <person name="Smith M.E."/>
            <person name="Kuyper T.W."/>
            <person name="Franco-Molano E.A."/>
            <person name="Baroni T.J."/>
            <person name="Aanen D.K."/>
        </authorList>
    </citation>
    <scope>NUCLEOTIDE SEQUENCE</scope>
    <source>
        <strain evidence="2">AP01</strain>
        <tissue evidence="2">Mycelium</tissue>
    </source>
</reference>